<comment type="caution">
    <text evidence="4">The sequence shown here is derived from an EMBL/GenBank/DDBJ whole genome shotgun (WGS) entry which is preliminary data.</text>
</comment>
<evidence type="ECO:0000313" key="5">
    <source>
        <dbReference type="Proteomes" id="UP000028868"/>
    </source>
</evidence>
<dbReference type="Proteomes" id="UP000028868">
    <property type="component" value="Unassembled WGS sequence"/>
</dbReference>
<dbReference type="GO" id="GO:0009288">
    <property type="term" value="C:bacterial-type flagellum"/>
    <property type="evidence" value="ECO:0007669"/>
    <property type="project" value="TreeGrafter"/>
</dbReference>
<dbReference type="InterPro" id="IPR053967">
    <property type="entry name" value="LlgE_F_G-like_D1"/>
</dbReference>
<evidence type="ECO:0000259" key="3">
    <source>
        <dbReference type="Pfam" id="PF22692"/>
    </source>
</evidence>
<dbReference type="AlphaFoldDB" id="A0A024P338"/>
<feature type="domain" description="Flagellar basal-body/hook protein C-terminal" evidence="2">
    <location>
        <begin position="115"/>
        <end position="158"/>
    </location>
</feature>
<dbReference type="Pfam" id="PF22692">
    <property type="entry name" value="LlgE_F_G_D1"/>
    <property type="match status" value="1"/>
</dbReference>
<dbReference type="SUPFAM" id="SSF117143">
    <property type="entry name" value="Flagellar hook protein flgE"/>
    <property type="match status" value="1"/>
</dbReference>
<name>A0A024P338_9BACI</name>
<gene>
    <name evidence="4" type="primary">flgF</name>
    <name evidence="4" type="ORF">BN983_01298</name>
</gene>
<sequence length="165" mass="18690">MNPVLFFFRVQNEEGEQRFTRNGNFTVDGEGFLTTNQGYYVLDDNEEPIATGGMDFHVTDGGTLSVEGQVTTLGIAYTPDAAEMVKEGNNLYRLSEEGMIIENPGEEEGVSYSIQQNHLERSNVDSNRTMTDMMNTYRSFEMNQRVLKAYDQSMQKAVTEIGRLR</sequence>
<dbReference type="GO" id="GO:0071978">
    <property type="term" value="P:bacterial-type flagellum-dependent swarming motility"/>
    <property type="evidence" value="ECO:0007669"/>
    <property type="project" value="TreeGrafter"/>
</dbReference>
<proteinExistence type="inferred from homology"/>
<dbReference type="Pfam" id="PF06429">
    <property type="entry name" value="Flg_bbr_C"/>
    <property type="match status" value="1"/>
</dbReference>
<protein>
    <submittedName>
        <fullName evidence="4">Proximal rod protein</fullName>
    </submittedName>
</protein>
<reference evidence="4 5" key="2">
    <citation type="submission" date="2014-05" db="EMBL/GenBank/DDBJ databases">
        <title>Draft genome sequence of Halobacillus karajensis HK-03.</title>
        <authorList>
            <person name="Khelaifia S."/>
            <person name="Croce O."/>
            <person name="Lagier J.C."/>
            <person name="Raoult D."/>
        </authorList>
    </citation>
    <scope>NUCLEOTIDE SEQUENCE [LARGE SCALE GENOMIC DNA]</scope>
    <source>
        <strain evidence="4 5">HD-03</strain>
    </source>
</reference>
<comment type="similarity">
    <text evidence="1">Belongs to the flagella basal body rod proteins family.</text>
</comment>
<organism evidence="4 5">
    <name type="scientific">Halobacillus karajensis</name>
    <dbReference type="NCBI Taxonomy" id="195088"/>
    <lineage>
        <taxon>Bacteria</taxon>
        <taxon>Bacillati</taxon>
        <taxon>Bacillota</taxon>
        <taxon>Bacilli</taxon>
        <taxon>Bacillales</taxon>
        <taxon>Bacillaceae</taxon>
        <taxon>Halobacillus</taxon>
    </lineage>
</organism>
<dbReference type="InterPro" id="IPR010930">
    <property type="entry name" value="Flg_bb/hook_C_dom"/>
</dbReference>
<dbReference type="EMBL" id="CCDI010000001">
    <property type="protein sequence ID" value="CDQ23079.1"/>
    <property type="molecule type" value="Genomic_DNA"/>
</dbReference>
<evidence type="ECO:0000256" key="1">
    <source>
        <dbReference type="ARBA" id="ARBA00009677"/>
    </source>
</evidence>
<feature type="domain" description="Flagellar hook protein FlgE/F/G-like D1" evidence="3">
    <location>
        <begin position="7"/>
        <end position="65"/>
    </location>
</feature>
<accession>A0A024P338</accession>
<dbReference type="PANTHER" id="PTHR30435:SF19">
    <property type="entry name" value="FLAGELLAR BASAL-BODY ROD PROTEIN FLGG"/>
    <property type="match status" value="1"/>
</dbReference>
<dbReference type="PANTHER" id="PTHR30435">
    <property type="entry name" value="FLAGELLAR PROTEIN"/>
    <property type="match status" value="1"/>
</dbReference>
<evidence type="ECO:0000313" key="4">
    <source>
        <dbReference type="EMBL" id="CDQ23079.1"/>
    </source>
</evidence>
<dbReference type="InterPro" id="IPR037925">
    <property type="entry name" value="FlgE/F/G-like"/>
</dbReference>
<reference evidence="5" key="1">
    <citation type="submission" date="2014-03" db="EMBL/GenBank/DDBJ databases">
        <authorList>
            <person name="Urmite Genomes U."/>
        </authorList>
    </citation>
    <scope>NUCLEOTIDE SEQUENCE [LARGE SCALE GENOMIC DNA]</scope>
    <source>
        <strain evidence="5">HD-03</strain>
    </source>
</reference>
<evidence type="ECO:0000259" key="2">
    <source>
        <dbReference type="Pfam" id="PF06429"/>
    </source>
</evidence>
<keyword evidence="5" id="KW-1185">Reference proteome</keyword>